<organism evidence="1 2">
    <name type="scientific">Qingrenia yutianensis</name>
    <dbReference type="NCBI Taxonomy" id="2763676"/>
    <lineage>
        <taxon>Bacteria</taxon>
        <taxon>Bacillati</taxon>
        <taxon>Bacillota</taxon>
        <taxon>Clostridia</taxon>
        <taxon>Eubacteriales</taxon>
        <taxon>Oscillospiraceae</taxon>
        <taxon>Qingrenia</taxon>
    </lineage>
</organism>
<comment type="caution">
    <text evidence="1">The sequence shown here is derived from an EMBL/GenBank/DDBJ whole genome shotgun (WGS) entry which is preliminary data.</text>
</comment>
<dbReference type="EMBL" id="JACRTE010000095">
    <property type="protein sequence ID" value="MBC8597612.1"/>
    <property type="molecule type" value="Genomic_DNA"/>
</dbReference>
<accession>A0A926INY3</accession>
<evidence type="ECO:0000313" key="2">
    <source>
        <dbReference type="Proteomes" id="UP000647416"/>
    </source>
</evidence>
<dbReference type="AlphaFoldDB" id="A0A926INY3"/>
<proteinExistence type="predicted"/>
<protein>
    <submittedName>
        <fullName evidence="1">Uncharacterized protein</fullName>
    </submittedName>
</protein>
<sequence>MPKDSPSLEEQLTEQIEKIYQKVVPQPARLYIEEVMKDNPKQGKKA</sequence>
<reference evidence="1" key="1">
    <citation type="submission" date="2020-08" db="EMBL/GenBank/DDBJ databases">
        <title>Genome public.</title>
        <authorList>
            <person name="Liu C."/>
            <person name="Sun Q."/>
        </authorList>
    </citation>
    <scope>NUCLEOTIDE SEQUENCE</scope>
    <source>
        <strain evidence="1">NSJ-50</strain>
    </source>
</reference>
<keyword evidence="2" id="KW-1185">Reference proteome</keyword>
<evidence type="ECO:0000313" key="1">
    <source>
        <dbReference type="EMBL" id="MBC8597612.1"/>
    </source>
</evidence>
<dbReference type="Proteomes" id="UP000647416">
    <property type="component" value="Unassembled WGS sequence"/>
</dbReference>
<gene>
    <name evidence="1" type="ORF">H8706_12210</name>
</gene>
<name>A0A926INY3_9FIRM</name>